<comment type="similarity">
    <text evidence="1">Belongs to the 4-hydroxybenzoyl-CoA thioesterase family.</text>
</comment>
<protein>
    <submittedName>
        <fullName evidence="3">4-hydroxybenzoyl-CoA thioesterase family active site</fullName>
    </submittedName>
</protein>
<organism evidence="3">
    <name type="scientific">hydrothermal vent metagenome</name>
    <dbReference type="NCBI Taxonomy" id="652676"/>
    <lineage>
        <taxon>unclassified sequences</taxon>
        <taxon>metagenomes</taxon>
        <taxon>ecological metagenomes</taxon>
    </lineage>
</organism>
<dbReference type="Gene3D" id="3.10.129.10">
    <property type="entry name" value="Hotdog Thioesterase"/>
    <property type="match status" value="1"/>
</dbReference>
<dbReference type="PIRSF" id="PIRSF003230">
    <property type="entry name" value="YbgC"/>
    <property type="match status" value="1"/>
</dbReference>
<dbReference type="CDD" id="cd00586">
    <property type="entry name" value="4HBT"/>
    <property type="match status" value="1"/>
</dbReference>
<keyword evidence="2" id="KW-0378">Hydrolase</keyword>
<dbReference type="GO" id="GO:0047617">
    <property type="term" value="F:fatty acyl-CoA hydrolase activity"/>
    <property type="evidence" value="ECO:0007669"/>
    <property type="project" value="TreeGrafter"/>
</dbReference>
<evidence type="ECO:0000256" key="1">
    <source>
        <dbReference type="ARBA" id="ARBA00005953"/>
    </source>
</evidence>
<dbReference type="EMBL" id="UOFP01000114">
    <property type="protein sequence ID" value="VAW85901.1"/>
    <property type="molecule type" value="Genomic_DNA"/>
</dbReference>
<evidence type="ECO:0000313" key="3">
    <source>
        <dbReference type="EMBL" id="VAW85901.1"/>
    </source>
</evidence>
<dbReference type="PANTHER" id="PTHR31793">
    <property type="entry name" value="4-HYDROXYBENZOYL-COA THIOESTERASE FAMILY MEMBER"/>
    <property type="match status" value="1"/>
</dbReference>
<dbReference type="Pfam" id="PF13279">
    <property type="entry name" value="4HBT_2"/>
    <property type="match status" value="1"/>
</dbReference>
<evidence type="ECO:0000256" key="2">
    <source>
        <dbReference type="ARBA" id="ARBA00022801"/>
    </source>
</evidence>
<gene>
    <name evidence="3" type="ORF">MNBD_GAMMA18-1137</name>
</gene>
<dbReference type="InterPro" id="IPR029069">
    <property type="entry name" value="HotDog_dom_sf"/>
</dbReference>
<dbReference type="AlphaFoldDB" id="A0A3B0Z2J2"/>
<proteinExistence type="inferred from homology"/>
<sequence>MEYDYKLELKVRDYECDMQGIVNNSVYMNYLEHTRHEFLLEKGVDFAELAKNSVNLVVVRAELDYKFPLASGDQFWVGLNLVQSSKLRFDFLQDIYRCDDNKLILKAKITGTAVNQRGRPYVPDEIKGLFKPENK</sequence>
<dbReference type="InterPro" id="IPR050563">
    <property type="entry name" value="4-hydroxybenzoyl-CoA_TE"/>
</dbReference>
<dbReference type="PANTHER" id="PTHR31793:SF27">
    <property type="entry name" value="NOVEL THIOESTERASE SUPERFAMILY DOMAIN AND SAPOSIN A-TYPE DOMAIN CONTAINING PROTEIN (0610012H03RIK)"/>
    <property type="match status" value="1"/>
</dbReference>
<accession>A0A3B0Z2J2</accession>
<name>A0A3B0Z2J2_9ZZZZ</name>
<reference evidence="3" key="1">
    <citation type="submission" date="2018-06" db="EMBL/GenBank/DDBJ databases">
        <authorList>
            <person name="Zhirakovskaya E."/>
        </authorList>
    </citation>
    <scope>NUCLEOTIDE SEQUENCE</scope>
</reference>
<dbReference type="InterPro" id="IPR006684">
    <property type="entry name" value="YbgC/YbaW"/>
</dbReference>
<dbReference type="SUPFAM" id="SSF54637">
    <property type="entry name" value="Thioesterase/thiol ester dehydrase-isomerase"/>
    <property type="match status" value="1"/>
</dbReference>